<dbReference type="PANTHER" id="PTHR15936:SF2">
    <property type="entry name" value="GUANINE NUCLEOTIDE-BINDING PROTEIN G(I)_G(S)_G(O) SUBUNIT GAMMA-13"/>
    <property type="match status" value="1"/>
</dbReference>
<protein>
    <submittedName>
        <fullName evidence="4">Uncharacterized protein</fullName>
    </submittedName>
</protein>
<feature type="chain" id="PRO_5041251790" evidence="3">
    <location>
        <begin position="21"/>
        <end position="345"/>
    </location>
</feature>
<evidence type="ECO:0000313" key="4">
    <source>
        <dbReference type="EMBL" id="KAJ3644495.1"/>
    </source>
</evidence>
<proteinExistence type="predicted"/>
<reference evidence="4" key="1">
    <citation type="journal article" date="2023" name="G3 (Bethesda)">
        <title>Whole genome assemblies of Zophobas morio and Tenebrio molitor.</title>
        <authorList>
            <person name="Kaur S."/>
            <person name="Stinson S.A."/>
            <person name="diCenzo G.C."/>
        </authorList>
    </citation>
    <scope>NUCLEOTIDE SEQUENCE</scope>
    <source>
        <strain evidence="4">QUZm001</strain>
    </source>
</reference>
<keyword evidence="1" id="KW-0433">Leucine-rich repeat</keyword>
<keyword evidence="3" id="KW-0732">Signal</keyword>
<gene>
    <name evidence="4" type="ORF">Zmor_022220</name>
</gene>
<accession>A0AA38M567</accession>
<dbReference type="PANTHER" id="PTHR15936">
    <property type="entry name" value="GUANINE NUCLEOTIDE-BINDING PROTEIN G I /G S /G O GAMMA-13 SUBUNIT"/>
    <property type="match status" value="1"/>
</dbReference>
<dbReference type="GO" id="GO:0031681">
    <property type="term" value="F:G-protein beta-subunit binding"/>
    <property type="evidence" value="ECO:0007669"/>
    <property type="project" value="InterPro"/>
</dbReference>
<dbReference type="InterPro" id="IPR001611">
    <property type="entry name" value="Leu-rich_rpt"/>
</dbReference>
<dbReference type="GO" id="GO:0050909">
    <property type="term" value="P:sensory perception of taste"/>
    <property type="evidence" value="ECO:0007669"/>
    <property type="project" value="InterPro"/>
</dbReference>
<dbReference type="AlphaFoldDB" id="A0AA38M567"/>
<dbReference type="Proteomes" id="UP001168821">
    <property type="component" value="Unassembled WGS sequence"/>
</dbReference>
<dbReference type="InterPro" id="IPR032675">
    <property type="entry name" value="LRR_dom_sf"/>
</dbReference>
<keyword evidence="5" id="KW-1185">Reference proteome</keyword>
<evidence type="ECO:0000256" key="3">
    <source>
        <dbReference type="SAM" id="SignalP"/>
    </source>
</evidence>
<name>A0AA38M567_9CUCU</name>
<keyword evidence="2" id="KW-0677">Repeat</keyword>
<dbReference type="SMART" id="SM00369">
    <property type="entry name" value="LRR_TYP"/>
    <property type="match status" value="3"/>
</dbReference>
<feature type="signal peptide" evidence="3">
    <location>
        <begin position="1"/>
        <end position="20"/>
    </location>
</feature>
<evidence type="ECO:0000313" key="5">
    <source>
        <dbReference type="Proteomes" id="UP001168821"/>
    </source>
</evidence>
<dbReference type="InterPro" id="IPR003591">
    <property type="entry name" value="Leu-rich_rpt_typical-subtyp"/>
</dbReference>
<evidence type="ECO:0000256" key="2">
    <source>
        <dbReference type="ARBA" id="ARBA00022737"/>
    </source>
</evidence>
<dbReference type="EMBL" id="JALNTZ010000007">
    <property type="protein sequence ID" value="KAJ3644495.1"/>
    <property type="molecule type" value="Genomic_DNA"/>
</dbReference>
<dbReference type="SUPFAM" id="SSF52058">
    <property type="entry name" value="L domain-like"/>
    <property type="match status" value="1"/>
</dbReference>
<organism evidence="4 5">
    <name type="scientific">Zophobas morio</name>
    <dbReference type="NCBI Taxonomy" id="2755281"/>
    <lineage>
        <taxon>Eukaryota</taxon>
        <taxon>Metazoa</taxon>
        <taxon>Ecdysozoa</taxon>
        <taxon>Arthropoda</taxon>
        <taxon>Hexapoda</taxon>
        <taxon>Insecta</taxon>
        <taxon>Pterygota</taxon>
        <taxon>Neoptera</taxon>
        <taxon>Endopterygota</taxon>
        <taxon>Coleoptera</taxon>
        <taxon>Polyphaga</taxon>
        <taxon>Cucujiformia</taxon>
        <taxon>Tenebrionidae</taxon>
        <taxon>Zophobas</taxon>
    </lineage>
</organism>
<comment type="caution">
    <text evidence="4">The sequence shown here is derived from an EMBL/GenBank/DDBJ whole genome shotgun (WGS) entry which is preliminary data.</text>
</comment>
<dbReference type="Pfam" id="PF13855">
    <property type="entry name" value="LRR_8"/>
    <property type="match status" value="1"/>
</dbReference>
<evidence type="ECO:0000256" key="1">
    <source>
        <dbReference type="ARBA" id="ARBA00022614"/>
    </source>
</evidence>
<dbReference type="GO" id="GO:0007200">
    <property type="term" value="P:phospholipase C-activating G protein-coupled receptor signaling pathway"/>
    <property type="evidence" value="ECO:0007669"/>
    <property type="project" value="InterPro"/>
</dbReference>
<dbReference type="InterPro" id="IPR039227">
    <property type="entry name" value="GNG13"/>
</dbReference>
<dbReference type="GO" id="GO:0005834">
    <property type="term" value="C:heterotrimeric G-protein complex"/>
    <property type="evidence" value="ECO:0007669"/>
    <property type="project" value="InterPro"/>
</dbReference>
<sequence>MSWKTCTLLVILTFFDQYRACPYRVAPSLKYTLLNASITSQTVVANVIKVLDNFDGVTITVDKQFLPKLCCDMMNLDHRIQEIVFGAGSIRYIEATCFSRSVQNVTKRIDFSFNALTSIKSGTFKDLDIVNLFLRHNFIETLEDGTFFNLTKLREISLETNNLQVLNSRAFSSLPSLHILDLRRNHIRSLQDGALSFLEKDALIWLSCNKIFQIGNFLEGISLKFKLELDLDGNKIKSFSGNIIKNRTFEILNLANNPLENISAVLSSREIVRLEFSCGYLTLKDVQSVVNWAKARGILLNRCSQYNMSFGLGSSSVPCSSTRIVLKNINYYLLYLTIFLTVNEI</sequence>
<dbReference type="Gene3D" id="3.80.10.10">
    <property type="entry name" value="Ribonuclease Inhibitor"/>
    <property type="match status" value="1"/>
</dbReference>